<dbReference type="Gramene" id="Ma10_t03530.1">
    <property type="protein sequence ID" value="Ma10_p03530.1"/>
    <property type="gene ID" value="Ma10_g03530"/>
</dbReference>
<dbReference type="Proteomes" id="UP000012960">
    <property type="component" value="Unplaced"/>
</dbReference>
<organism evidence="2 3">
    <name type="scientific">Musa acuminata subsp. malaccensis</name>
    <name type="common">Wild banana</name>
    <name type="synonym">Musa malaccensis</name>
    <dbReference type="NCBI Taxonomy" id="214687"/>
    <lineage>
        <taxon>Eukaryota</taxon>
        <taxon>Viridiplantae</taxon>
        <taxon>Streptophyta</taxon>
        <taxon>Embryophyta</taxon>
        <taxon>Tracheophyta</taxon>
        <taxon>Spermatophyta</taxon>
        <taxon>Magnoliopsida</taxon>
        <taxon>Liliopsida</taxon>
        <taxon>Zingiberales</taxon>
        <taxon>Musaceae</taxon>
        <taxon>Musa</taxon>
    </lineage>
</organism>
<evidence type="ECO:0000313" key="2">
    <source>
        <dbReference type="EnsemblPlants" id="Ma10_p03530.1"/>
    </source>
</evidence>
<sequence>MYKYVLTFLTLGSTFEEKAPKAIKEIKKSLSRKQWGLLMSCEAQQAHME</sequence>
<keyword evidence="3" id="KW-1185">Reference proteome</keyword>
<evidence type="ECO:0000313" key="3">
    <source>
        <dbReference type="Proteomes" id="UP000012960"/>
    </source>
</evidence>
<dbReference type="EnsemblPlants" id="Ma10_t03530.1">
    <property type="protein sequence ID" value="Ma10_p03530.1"/>
    <property type="gene ID" value="Ma10_g03530"/>
</dbReference>
<evidence type="ECO:0000313" key="1">
    <source>
        <dbReference type="EMBL" id="CAG1852481.1"/>
    </source>
</evidence>
<dbReference type="EMBL" id="HG996476">
    <property type="protein sequence ID" value="CAG1852481.1"/>
    <property type="molecule type" value="Genomic_DNA"/>
</dbReference>
<accession>A0A804KS76</accession>
<reference evidence="1" key="1">
    <citation type="submission" date="2021-03" db="EMBL/GenBank/DDBJ databases">
        <authorList>
            <consortium name="Genoscope - CEA"/>
            <person name="William W."/>
        </authorList>
    </citation>
    <scope>NUCLEOTIDE SEQUENCE</scope>
    <source>
        <strain evidence="1">Doubled-haploid Pahang</strain>
    </source>
</reference>
<dbReference type="InParanoid" id="A0A804KS76"/>
<reference evidence="2" key="2">
    <citation type="submission" date="2021-05" db="UniProtKB">
        <authorList>
            <consortium name="EnsemblPlants"/>
        </authorList>
    </citation>
    <scope>IDENTIFICATION</scope>
    <source>
        <strain evidence="2">subsp. malaccensis</strain>
    </source>
</reference>
<gene>
    <name evidence="1" type="ORF">GSMUA_307070.1</name>
</gene>
<protein>
    <submittedName>
        <fullName evidence="1">(wild Malaysian banana) hypothetical protein</fullName>
    </submittedName>
</protein>
<dbReference type="AlphaFoldDB" id="A0A804KS76"/>
<name>A0A804KS76_MUSAM</name>
<proteinExistence type="predicted"/>